<name>I0HNE6_RUBGI</name>
<protein>
    <submittedName>
        <fullName evidence="1">Uncharacterized protein</fullName>
    </submittedName>
</protein>
<dbReference type="Proteomes" id="UP000007883">
    <property type="component" value="Chromosome"/>
</dbReference>
<dbReference type="KEGG" id="rge:RGE_11920"/>
<keyword evidence="2" id="KW-1185">Reference proteome</keyword>
<reference evidence="1 2" key="1">
    <citation type="journal article" date="2012" name="J. Bacteriol.">
        <title>Complete genome sequence of phototrophic betaproteobacterium Rubrivivax gelatinosus IL144.</title>
        <authorList>
            <person name="Nagashima S."/>
            <person name="Kamimura A."/>
            <person name="Shimizu T."/>
            <person name="Nakamura-isaki S."/>
            <person name="Aono E."/>
            <person name="Sakamoto K."/>
            <person name="Ichikawa N."/>
            <person name="Nakazawa H."/>
            <person name="Sekine M."/>
            <person name="Yamazaki S."/>
            <person name="Fujita N."/>
            <person name="Shimada K."/>
            <person name="Hanada S."/>
            <person name="Nagashima K.V.P."/>
        </authorList>
    </citation>
    <scope>NUCLEOTIDE SEQUENCE [LARGE SCALE GENOMIC DNA]</scope>
    <source>
        <strain evidence="2">NBRC 100245 / IL144</strain>
    </source>
</reference>
<sequence>MPTRGRAPRPRTLGARGYWPRGAAPRYLGASLGRGLTIRPSRRRFAARLNSGVRPLRKFMTTPSSISQFLALQQSGMLGDFRGEGTTCLIATTPARLAQHSKMYGWSISHLGGVRPKSAVVIKKPDSEPELWVRANYRGYRRAFLRFLDQHYGLREINIPKSLQVDHLQPSSRLNEGSKHYFVRLALIKRSINASYGAGCERLLNDRERERELIGGIHMDWMAYLKIRGIRLPAKASGTDSWKIWAWQCSTSLASEGFDAILTYVGLTTMLNLAFRDTWQPLSPHSSFRAEANAHPSYACAPQLAEA</sequence>
<dbReference type="AlphaFoldDB" id="I0HNE6"/>
<accession>I0HNE6</accession>
<dbReference type="EMBL" id="AP012320">
    <property type="protein sequence ID" value="BAL94533.1"/>
    <property type="molecule type" value="Genomic_DNA"/>
</dbReference>
<organism evidence="1 2">
    <name type="scientific">Rubrivivax gelatinosus (strain NBRC 100245 / IL144)</name>
    <dbReference type="NCBI Taxonomy" id="983917"/>
    <lineage>
        <taxon>Bacteria</taxon>
        <taxon>Pseudomonadati</taxon>
        <taxon>Pseudomonadota</taxon>
        <taxon>Betaproteobacteria</taxon>
        <taxon>Burkholderiales</taxon>
        <taxon>Sphaerotilaceae</taxon>
        <taxon>Rubrivivax</taxon>
    </lineage>
</organism>
<evidence type="ECO:0000313" key="1">
    <source>
        <dbReference type="EMBL" id="BAL94533.1"/>
    </source>
</evidence>
<proteinExistence type="predicted"/>
<gene>
    <name evidence="1" type="ordered locus">RGE_11920</name>
</gene>
<dbReference type="HOGENOM" id="CLU_905808_0_0_4"/>
<evidence type="ECO:0000313" key="2">
    <source>
        <dbReference type="Proteomes" id="UP000007883"/>
    </source>
</evidence>